<dbReference type="STRING" id="1122949.GCA_000378725_00510"/>
<feature type="active site" evidence="6">
    <location>
        <position position="301"/>
    </location>
</feature>
<dbReference type="PROSITE" id="PS00483">
    <property type="entry name" value="DIHYDROOROTASE_2"/>
    <property type="match status" value="1"/>
</dbReference>
<keyword evidence="6" id="KW-0862">Zinc</keyword>
<feature type="binding site" evidence="6">
    <location>
        <position position="57"/>
    </location>
    <ligand>
        <name>Zn(2+)</name>
        <dbReference type="ChEBI" id="CHEBI:29105"/>
        <label>1</label>
    </ligand>
</feature>
<dbReference type="GO" id="GO:0004151">
    <property type="term" value="F:dihydroorotase activity"/>
    <property type="evidence" value="ECO:0007669"/>
    <property type="project" value="UniProtKB-UniRule"/>
</dbReference>
<keyword evidence="3 6" id="KW-0479">Metal-binding</keyword>
<sequence>MIIKNARVIDPWQNIDKIADIQIKDGKINKIASDLTDDKEIIDAKNLIACPGLVDVHVHFRDPGFTYKEDLYSGTQAAIAGGYTSVVCMANTNPVMDSPEKVKEFYKRAKELPINVYTVSALTENFEDNKLVDMEKLLQEGAVGFTDDGIPNRNSKLILQAMKEAKRLNTLISFHEEDPNLIENNGINHGEVSEKFNIYGSPSLSESSFIARDVEYAINTGAKIDIQHISTKRGVDLIRYGKSRGANVFAEVTPHHFTLTDKALLKYKQMAKMNPPLRTEEDRQAILEGIKDGTLELIATDHAPHSQEEKNRELTKAPSGIIGLETALGLGVRELVEKNIISINKLIELMSTNPCKKYNLPGGTLKEGSRADILIFDPKREYSIETFKSKSSNTPFKGEKLIGKVIYTISKGHIIYMNKN</sequence>
<comment type="cofactor">
    <cofactor evidence="6">
        <name>Zn(2+)</name>
        <dbReference type="ChEBI" id="CHEBI:29105"/>
    </cofactor>
    <text evidence="6">Binds 2 Zn(2+) ions per subunit.</text>
</comment>
<dbReference type="AlphaFoldDB" id="A0A379C3S7"/>
<evidence type="ECO:0000256" key="5">
    <source>
        <dbReference type="ARBA" id="ARBA00022975"/>
    </source>
</evidence>
<dbReference type="SUPFAM" id="SSF51338">
    <property type="entry name" value="Composite domain of metallo-dependent hydrolases"/>
    <property type="match status" value="1"/>
</dbReference>
<dbReference type="GO" id="GO:0004038">
    <property type="term" value="F:allantoinase activity"/>
    <property type="evidence" value="ECO:0007669"/>
    <property type="project" value="TreeGrafter"/>
</dbReference>
<dbReference type="InterPro" id="IPR011059">
    <property type="entry name" value="Metal-dep_hydrolase_composite"/>
</dbReference>
<evidence type="ECO:0000256" key="2">
    <source>
        <dbReference type="ARBA" id="ARBA00010286"/>
    </source>
</evidence>
<evidence type="ECO:0000256" key="1">
    <source>
        <dbReference type="ARBA" id="ARBA00002368"/>
    </source>
</evidence>
<dbReference type="InterPro" id="IPR006680">
    <property type="entry name" value="Amidohydro-rel"/>
</dbReference>
<dbReference type="SUPFAM" id="SSF51556">
    <property type="entry name" value="Metallo-dependent hydrolases"/>
    <property type="match status" value="1"/>
</dbReference>
<dbReference type="InterPro" id="IPR050138">
    <property type="entry name" value="DHOase/Allantoinase_Hydrolase"/>
</dbReference>
<dbReference type="GO" id="GO:0006145">
    <property type="term" value="P:purine nucleobase catabolic process"/>
    <property type="evidence" value="ECO:0007669"/>
    <property type="project" value="TreeGrafter"/>
</dbReference>
<reference evidence="8 9" key="1">
    <citation type="submission" date="2018-06" db="EMBL/GenBank/DDBJ databases">
        <authorList>
            <consortium name="Pathogen Informatics"/>
            <person name="Doyle S."/>
        </authorList>
    </citation>
    <scope>NUCLEOTIDE SEQUENCE [LARGE SCALE GENOMIC DNA]</scope>
    <source>
        <strain evidence="8 9">NCTC13149</strain>
    </source>
</reference>
<feature type="binding site" evidence="6">
    <location>
        <position position="301"/>
    </location>
    <ligand>
        <name>Zn(2+)</name>
        <dbReference type="ChEBI" id="CHEBI:29105"/>
        <label>1</label>
    </ligand>
</feature>
<evidence type="ECO:0000259" key="7">
    <source>
        <dbReference type="Pfam" id="PF01979"/>
    </source>
</evidence>
<dbReference type="Pfam" id="PF01979">
    <property type="entry name" value="Amidohydro_1"/>
    <property type="match status" value="1"/>
</dbReference>
<name>A0A379C3S7_9FIRM</name>
<keyword evidence="5 6" id="KW-0665">Pyrimidine biosynthesis</keyword>
<evidence type="ECO:0000256" key="3">
    <source>
        <dbReference type="ARBA" id="ARBA00022723"/>
    </source>
</evidence>
<dbReference type="PANTHER" id="PTHR43668:SF2">
    <property type="entry name" value="ALLANTOINASE"/>
    <property type="match status" value="1"/>
</dbReference>
<evidence type="ECO:0000256" key="6">
    <source>
        <dbReference type="HAMAP-Rule" id="MF_00220"/>
    </source>
</evidence>
<dbReference type="PANTHER" id="PTHR43668">
    <property type="entry name" value="ALLANTOINASE"/>
    <property type="match status" value="1"/>
</dbReference>
<feature type="binding site" evidence="6">
    <location>
        <position position="148"/>
    </location>
    <ligand>
        <name>Zn(2+)</name>
        <dbReference type="ChEBI" id="CHEBI:29105"/>
        <label>2</label>
    </ligand>
</feature>
<dbReference type="Gene3D" id="3.20.20.140">
    <property type="entry name" value="Metal-dependent hydrolases"/>
    <property type="match status" value="1"/>
</dbReference>
<feature type="binding site" evidence="6">
    <location>
        <position position="148"/>
    </location>
    <ligand>
        <name>Zn(2+)</name>
        <dbReference type="ChEBI" id="CHEBI:29105"/>
        <label>1</label>
    </ligand>
</feature>
<feature type="binding site" evidence="6">
    <location>
        <begin position="59"/>
        <end position="61"/>
    </location>
    <ligand>
        <name>substrate</name>
    </ligand>
</feature>
<proteinExistence type="inferred from homology"/>
<dbReference type="UniPathway" id="UPA00070">
    <property type="reaction ID" value="UER00117"/>
</dbReference>
<feature type="domain" description="Amidohydrolase-related" evidence="7">
    <location>
        <begin position="48"/>
        <end position="414"/>
    </location>
</feature>
<dbReference type="InterPro" id="IPR004722">
    <property type="entry name" value="DHOase"/>
</dbReference>
<comment type="similarity">
    <text evidence="2 6">Belongs to the metallo-dependent hydrolases superfamily. DHOase family. Class I DHOase subfamily.</text>
</comment>
<keyword evidence="4 6" id="KW-0378">Hydrolase</keyword>
<feature type="binding site" evidence="6">
    <location>
        <position position="305"/>
    </location>
    <ligand>
        <name>substrate</name>
    </ligand>
</feature>
<dbReference type="InterPro" id="IPR002195">
    <property type="entry name" value="Dihydroorotase_CS"/>
</dbReference>
<comment type="pathway">
    <text evidence="6">Pyrimidine metabolism; UMP biosynthesis via de novo pathway; (S)-dihydroorotate from bicarbonate: step 3/3.</text>
</comment>
<gene>
    <name evidence="6 8" type="primary">pyrC</name>
    <name evidence="8" type="ORF">NCTC13149_00533</name>
</gene>
<dbReference type="Proteomes" id="UP000255517">
    <property type="component" value="Unassembled WGS sequence"/>
</dbReference>
<feature type="binding site" evidence="6">
    <location>
        <position position="91"/>
    </location>
    <ligand>
        <name>substrate</name>
    </ligand>
</feature>
<dbReference type="GO" id="GO:0044205">
    <property type="term" value="P:'de novo' UMP biosynthetic process"/>
    <property type="evidence" value="ECO:0007669"/>
    <property type="project" value="UniProtKB-UniRule"/>
</dbReference>
<dbReference type="EMBL" id="UGSZ01000001">
    <property type="protein sequence ID" value="SUB56738.1"/>
    <property type="molecule type" value="Genomic_DNA"/>
</dbReference>
<comment type="function">
    <text evidence="1 6">Catalyzes the reversible cyclization of carbamoyl aspartate to dihydroorotate.</text>
</comment>
<comment type="catalytic activity">
    <reaction evidence="6">
        <text>(S)-dihydroorotate + H2O = N-carbamoyl-L-aspartate + H(+)</text>
        <dbReference type="Rhea" id="RHEA:24296"/>
        <dbReference type="ChEBI" id="CHEBI:15377"/>
        <dbReference type="ChEBI" id="CHEBI:15378"/>
        <dbReference type="ChEBI" id="CHEBI:30864"/>
        <dbReference type="ChEBI" id="CHEBI:32814"/>
        <dbReference type="EC" id="3.5.2.3"/>
    </reaction>
</comment>
<feature type="binding site" evidence="6">
    <location>
        <position position="274"/>
    </location>
    <ligand>
        <name>substrate</name>
    </ligand>
</feature>
<dbReference type="RefSeq" id="WP_019034435.1">
    <property type="nucleotide sequence ID" value="NZ_UGSZ01000001.1"/>
</dbReference>
<comment type="caution">
    <text evidence="6">Lacks conserved residue(s) required for the propagation of feature annotation.</text>
</comment>
<evidence type="ECO:0000313" key="9">
    <source>
        <dbReference type="Proteomes" id="UP000255517"/>
    </source>
</evidence>
<protein>
    <recommendedName>
        <fullName evidence="6">Dihydroorotase</fullName>
        <shortName evidence="6">DHOase</shortName>
        <ecNumber evidence="6">3.5.2.3</ecNumber>
    </recommendedName>
</protein>
<feature type="binding site" evidence="6">
    <location>
        <position position="175"/>
    </location>
    <ligand>
        <name>Zn(2+)</name>
        <dbReference type="ChEBI" id="CHEBI:29105"/>
        <label>2</label>
    </ligand>
</feature>
<dbReference type="NCBIfam" id="TIGR00857">
    <property type="entry name" value="pyrC_multi"/>
    <property type="match status" value="1"/>
</dbReference>
<feature type="binding site" evidence="6">
    <location>
        <position position="59"/>
    </location>
    <ligand>
        <name>Zn(2+)</name>
        <dbReference type="ChEBI" id="CHEBI:29105"/>
        <label>1</label>
    </ligand>
</feature>
<dbReference type="GO" id="GO:0005737">
    <property type="term" value="C:cytoplasm"/>
    <property type="evidence" value="ECO:0007669"/>
    <property type="project" value="TreeGrafter"/>
</dbReference>
<organism evidence="8 9">
    <name type="scientific">Peptoniphilus lacrimalis</name>
    <dbReference type="NCBI Taxonomy" id="33031"/>
    <lineage>
        <taxon>Bacteria</taxon>
        <taxon>Bacillati</taxon>
        <taxon>Bacillota</taxon>
        <taxon>Tissierellia</taxon>
        <taxon>Tissierellales</taxon>
        <taxon>Peptoniphilaceae</taxon>
        <taxon>Peptoniphilus</taxon>
    </lineage>
</organism>
<accession>A0A379C3S7</accession>
<dbReference type="GO" id="GO:0008270">
    <property type="term" value="F:zinc ion binding"/>
    <property type="evidence" value="ECO:0007669"/>
    <property type="project" value="UniProtKB-UniRule"/>
</dbReference>
<dbReference type="PROSITE" id="PS00482">
    <property type="entry name" value="DIHYDROOROTASE_1"/>
    <property type="match status" value="1"/>
</dbReference>
<dbReference type="InterPro" id="IPR032466">
    <property type="entry name" value="Metal_Hydrolase"/>
</dbReference>
<evidence type="ECO:0000256" key="4">
    <source>
        <dbReference type="ARBA" id="ARBA00022801"/>
    </source>
</evidence>
<dbReference type="EC" id="3.5.2.3" evidence="6"/>
<dbReference type="HAMAP" id="MF_00220_B">
    <property type="entry name" value="PyrC_classI_B"/>
    <property type="match status" value="1"/>
</dbReference>
<feature type="binding site" evidence="6">
    <location>
        <position position="228"/>
    </location>
    <ligand>
        <name>Zn(2+)</name>
        <dbReference type="ChEBI" id="CHEBI:29105"/>
        <label>2</label>
    </ligand>
</feature>
<evidence type="ECO:0000313" key="8">
    <source>
        <dbReference type="EMBL" id="SUB56738.1"/>
    </source>
</evidence>
<dbReference type="OrthoDB" id="9765462at2"/>
<dbReference type="CDD" id="cd01317">
    <property type="entry name" value="DHOase_IIa"/>
    <property type="match status" value="1"/>
</dbReference>